<feature type="transmembrane region" description="Helical" evidence="6">
    <location>
        <begin position="6"/>
        <end position="26"/>
    </location>
</feature>
<gene>
    <name evidence="7" type="ORF">IX83_02695</name>
</gene>
<protein>
    <submittedName>
        <fullName evidence="7">Iron transporter</fullName>
    </submittedName>
</protein>
<evidence type="ECO:0000256" key="1">
    <source>
        <dbReference type="ARBA" id="ARBA00004141"/>
    </source>
</evidence>
<evidence type="ECO:0000256" key="5">
    <source>
        <dbReference type="ARBA" id="ARBA00023136"/>
    </source>
</evidence>
<dbReference type="KEGG" id="bpsi:IX83_02695"/>
<feature type="transmembrane region" description="Helical" evidence="6">
    <location>
        <begin position="38"/>
        <end position="58"/>
    </location>
</feature>
<dbReference type="PANTHER" id="PTHR31632">
    <property type="entry name" value="IRON TRANSPORTER FTH1"/>
    <property type="match status" value="1"/>
</dbReference>
<dbReference type="GO" id="GO:0033573">
    <property type="term" value="C:high-affinity iron permease complex"/>
    <property type="evidence" value="ECO:0007669"/>
    <property type="project" value="InterPro"/>
</dbReference>
<dbReference type="RefSeq" id="WP_038498876.1">
    <property type="nucleotide sequence ID" value="NZ_AFWK01000112.1"/>
</dbReference>
<comment type="subcellular location">
    <subcellularLocation>
        <location evidence="1">Membrane</location>
        <topology evidence="1">Multi-pass membrane protein</topology>
    </subcellularLocation>
</comment>
<keyword evidence="4 6" id="KW-1133">Transmembrane helix</keyword>
<dbReference type="eggNOG" id="COG0672">
    <property type="taxonomic scope" value="Bacteria"/>
</dbReference>
<feature type="transmembrane region" description="Helical" evidence="6">
    <location>
        <begin position="70"/>
        <end position="90"/>
    </location>
</feature>
<dbReference type="OrthoDB" id="5294331at2"/>
<dbReference type="InterPro" id="IPR004923">
    <property type="entry name" value="FTR1/Fip1/EfeU"/>
</dbReference>
<dbReference type="HOGENOM" id="CLU_077905_0_0_4"/>
<evidence type="ECO:0000313" key="8">
    <source>
        <dbReference type="Proteomes" id="UP000028945"/>
    </source>
</evidence>
<dbReference type="EMBL" id="CP009238">
    <property type="protein sequence ID" value="AIL32368.1"/>
    <property type="molecule type" value="Genomic_DNA"/>
</dbReference>
<feature type="transmembrane region" description="Helical" evidence="6">
    <location>
        <begin position="182"/>
        <end position="202"/>
    </location>
</feature>
<dbReference type="STRING" id="1072685.IX83_02695"/>
<keyword evidence="8" id="KW-1185">Reference proteome</keyword>
<dbReference type="AlphaFoldDB" id="A0A077DGT0"/>
<keyword evidence="5 6" id="KW-0472">Membrane</keyword>
<evidence type="ECO:0000256" key="2">
    <source>
        <dbReference type="ARBA" id="ARBA00008333"/>
    </source>
</evidence>
<organism evidence="7 8">
    <name type="scientific">Basilea psittacipulmonis DSM 24701</name>
    <dbReference type="NCBI Taxonomy" id="1072685"/>
    <lineage>
        <taxon>Bacteria</taxon>
        <taxon>Pseudomonadati</taxon>
        <taxon>Pseudomonadota</taxon>
        <taxon>Betaproteobacteria</taxon>
        <taxon>Burkholderiales</taxon>
        <taxon>Alcaligenaceae</taxon>
        <taxon>Basilea</taxon>
    </lineage>
</organism>
<accession>A0A077DGT0</accession>
<evidence type="ECO:0000313" key="7">
    <source>
        <dbReference type="EMBL" id="AIL32368.1"/>
    </source>
</evidence>
<dbReference type="NCBIfam" id="NF041756">
    <property type="entry name" value="EfeU"/>
    <property type="match status" value="1"/>
</dbReference>
<reference evidence="7 8" key="1">
    <citation type="journal article" date="2014" name="BMC Genomics">
        <title>A genomic perspective on a new bacterial genus and species from the Alcaligenaceae family, Basilea psittacipulmonis.</title>
        <authorList>
            <person name="Whiteson K.L."/>
            <person name="Hernandez D."/>
            <person name="Lazarevic V."/>
            <person name="Gaia N."/>
            <person name="Farinelli L."/>
            <person name="Francois P."/>
            <person name="Pilo P."/>
            <person name="Frey J."/>
            <person name="Schrenzel J."/>
        </authorList>
    </citation>
    <scope>NUCLEOTIDE SEQUENCE [LARGE SCALE GENOMIC DNA]</scope>
    <source>
        <strain evidence="7 8">DSM 24701</strain>
    </source>
</reference>
<dbReference type="Pfam" id="PF03239">
    <property type="entry name" value="FTR1"/>
    <property type="match status" value="1"/>
</dbReference>
<dbReference type="Proteomes" id="UP000028945">
    <property type="component" value="Chromosome"/>
</dbReference>
<feature type="transmembrane region" description="Helical" evidence="6">
    <location>
        <begin position="247"/>
        <end position="265"/>
    </location>
</feature>
<proteinExistence type="inferred from homology"/>
<sequence length="274" mass="30553">MLVIFFILLREGMEAALIVGIVATFLKQSHLERYLPKMWLGVISAGVLCAVAGFLIHYIIGEFPQKQQGIISGCIALFAVAMLTYMILWMKKAARHMKKNLENSVNAAIHGHDETHASWALCGMAFLAVVREGTETVFFILAAAQNIRSWEVISGGVLGLMVAAIVGWLIYEGGVRINLAKFFRWTGVFLIIVAAGLLAVAFRNFHNAGWWNIGQTQIADWSGFMRESSTIGTIMHGFFGYTEHPTFSDFFFWIAYLIPVLYLFLRNTSTSKTA</sequence>
<keyword evidence="3 6" id="KW-0812">Transmembrane</keyword>
<evidence type="ECO:0000256" key="3">
    <source>
        <dbReference type="ARBA" id="ARBA00022692"/>
    </source>
</evidence>
<evidence type="ECO:0000256" key="4">
    <source>
        <dbReference type="ARBA" id="ARBA00022989"/>
    </source>
</evidence>
<dbReference type="GO" id="GO:0015093">
    <property type="term" value="F:ferrous iron transmembrane transporter activity"/>
    <property type="evidence" value="ECO:0007669"/>
    <property type="project" value="TreeGrafter"/>
</dbReference>
<name>A0A077DGT0_9BURK</name>
<comment type="similarity">
    <text evidence="2">Belongs to the oxidase-dependent Fe transporter (OFeT) (TC 9.A.10.1) family.</text>
</comment>
<dbReference type="PANTHER" id="PTHR31632:SF2">
    <property type="entry name" value="PLASMA MEMBRANE IRON PERMEASE"/>
    <property type="match status" value="1"/>
</dbReference>
<feature type="transmembrane region" description="Helical" evidence="6">
    <location>
        <begin position="119"/>
        <end position="144"/>
    </location>
</feature>
<evidence type="ECO:0000256" key="6">
    <source>
        <dbReference type="SAM" id="Phobius"/>
    </source>
</evidence>
<feature type="transmembrane region" description="Helical" evidence="6">
    <location>
        <begin position="150"/>
        <end position="170"/>
    </location>
</feature>